<comment type="catalytic activity">
    <reaction evidence="6 7">
        <text>D-erythro-1-(imidazol-4-yl)glycerol 3-phosphate = 3-(imidazol-4-yl)-2-oxopropyl phosphate + H2O</text>
        <dbReference type="Rhea" id="RHEA:11040"/>
        <dbReference type="ChEBI" id="CHEBI:15377"/>
        <dbReference type="ChEBI" id="CHEBI:57766"/>
        <dbReference type="ChEBI" id="CHEBI:58278"/>
        <dbReference type="EC" id="4.2.1.19"/>
    </reaction>
</comment>
<dbReference type="NCBIfam" id="NF002114">
    <property type="entry name" value="PRK00951.2-4"/>
    <property type="match status" value="1"/>
</dbReference>
<keyword evidence="6" id="KW-0963">Cytoplasm</keyword>
<keyword evidence="5 6" id="KW-0456">Lyase</keyword>
<evidence type="ECO:0000256" key="4">
    <source>
        <dbReference type="ARBA" id="ARBA00023102"/>
    </source>
</evidence>
<comment type="caution">
    <text evidence="8">The sequence shown here is derived from an EMBL/GenBank/DDBJ whole genome shotgun (WGS) entry which is preliminary data.</text>
</comment>
<dbReference type="Proteomes" id="UP000093514">
    <property type="component" value="Unassembled WGS sequence"/>
</dbReference>
<evidence type="ECO:0000256" key="7">
    <source>
        <dbReference type="RuleBase" id="RU000599"/>
    </source>
</evidence>
<evidence type="ECO:0000313" key="8">
    <source>
        <dbReference type="EMBL" id="OCL26173.1"/>
    </source>
</evidence>
<dbReference type="PROSITE" id="PS00954">
    <property type="entry name" value="IGP_DEHYDRATASE_1"/>
    <property type="match status" value="1"/>
</dbReference>
<dbReference type="FunFam" id="3.30.230.40:FF:000001">
    <property type="entry name" value="Imidazoleglycerol-phosphate dehydratase HisB"/>
    <property type="match status" value="1"/>
</dbReference>
<dbReference type="GO" id="GO:0005737">
    <property type="term" value="C:cytoplasm"/>
    <property type="evidence" value="ECO:0007669"/>
    <property type="project" value="UniProtKB-SubCell"/>
</dbReference>
<dbReference type="NCBIfam" id="NF002107">
    <property type="entry name" value="PRK00951.1-2"/>
    <property type="match status" value="1"/>
</dbReference>
<dbReference type="EC" id="4.2.1.19" evidence="6 7"/>
<dbReference type="RefSeq" id="WP_068717725.1">
    <property type="nucleotide sequence ID" value="NZ_LWDV01000009.1"/>
</dbReference>
<evidence type="ECO:0000256" key="1">
    <source>
        <dbReference type="ARBA" id="ARBA00005047"/>
    </source>
</evidence>
<comment type="subcellular location">
    <subcellularLocation>
        <location evidence="6 7">Cytoplasm</location>
    </subcellularLocation>
</comment>
<evidence type="ECO:0000256" key="3">
    <source>
        <dbReference type="ARBA" id="ARBA00022605"/>
    </source>
</evidence>
<organism evidence="8 9">
    <name type="scientific">Orenia metallireducens</name>
    <dbReference type="NCBI Taxonomy" id="1413210"/>
    <lineage>
        <taxon>Bacteria</taxon>
        <taxon>Bacillati</taxon>
        <taxon>Bacillota</taxon>
        <taxon>Clostridia</taxon>
        <taxon>Halanaerobiales</taxon>
        <taxon>Halobacteroidaceae</taxon>
        <taxon>Orenia</taxon>
    </lineage>
</organism>
<dbReference type="CDD" id="cd07914">
    <property type="entry name" value="IGPD"/>
    <property type="match status" value="1"/>
</dbReference>
<dbReference type="EMBL" id="LWDV01000009">
    <property type="protein sequence ID" value="OCL26173.1"/>
    <property type="molecule type" value="Genomic_DNA"/>
</dbReference>
<dbReference type="Pfam" id="PF00475">
    <property type="entry name" value="IGPD"/>
    <property type="match status" value="1"/>
</dbReference>
<protein>
    <recommendedName>
        <fullName evidence="2 6">Imidazoleglycerol-phosphate dehydratase</fullName>
        <shortName evidence="6">IGPD</shortName>
        <ecNumber evidence="6 7">4.2.1.19</ecNumber>
    </recommendedName>
</protein>
<comment type="similarity">
    <text evidence="6 7">Belongs to the imidazoleglycerol-phosphate dehydratase family.</text>
</comment>
<evidence type="ECO:0000256" key="2">
    <source>
        <dbReference type="ARBA" id="ARBA00016664"/>
    </source>
</evidence>
<dbReference type="GO" id="GO:0004424">
    <property type="term" value="F:imidazoleglycerol-phosphate dehydratase activity"/>
    <property type="evidence" value="ECO:0007669"/>
    <property type="project" value="UniProtKB-UniRule"/>
</dbReference>
<dbReference type="FunFam" id="3.30.230.40:FF:000003">
    <property type="entry name" value="Imidazoleglycerol-phosphate dehydratase HisB"/>
    <property type="match status" value="1"/>
</dbReference>
<proteinExistence type="inferred from homology"/>
<keyword evidence="4 6" id="KW-0368">Histidine biosynthesis</keyword>
<dbReference type="GO" id="GO:0000105">
    <property type="term" value="P:L-histidine biosynthetic process"/>
    <property type="evidence" value="ECO:0007669"/>
    <property type="project" value="UniProtKB-UniRule"/>
</dbReference>
<dbReference type="InterPro" id="IPR020565">
    <property type="entry name" value="ImidazoleglycerP_deHydtase_CS"/>
</dbReference>
<dbReference type="PANTHER" id="PTHR23133:SF2">
    <property type="entry name" value="IMIDAZOLEGLYCEROL-PHOSPHATE DEHYDRATASE"/>
    <property type="match status" value="1"/>
</dbReference>
<dbReference type="AlphaFoldDB" id="A0A1C0A7E6"/>
<sequence>MRQADINRQTSETEISLKINLDGSGNSNIDTPVPFLNHMLDLFTRHGLFDLELEAKGDVEIDDHHTVEDIGIVLGQAIKEAIGDKVGINRYGSEFVPMDDALVHIALDLSGRYYLNCEIDGLKDKVGEFDTELVEEFFRAVAFNLGLNLHIRKLAGYNTHHIIEGIFKAFGRSLSKAVAINDRITGIMSTKGKLE</sequence>
<dbReference type="InterPro" id="IPR020568">
    <property type="entry name" value="Ribosomal_Su5_D2-typ_SF"/>
</dbReference>
<dbReference type="InterPro" id="IPR038494">
    <property type="entry name" value="IGPD_sf"/>
</dbReference>
<reference evidence="9" key="1">
    <citation type="submission" date="2016-07" db="EMBL/GenBank/DDBJ databases">
        <authorList>
            <person name="Florea S."/>
            <person name="Webb J.S."/>
            <person name="Jaromczyk J."/>
            <person name="Schardl C.L."/>
        </authorList>
    </citation>
    <scope>NUCLEOTIDE SEQUENCE [LARGE SCALE GENOMIC DNA]</scope>
    <source>
        <strain evidence="9">Z6</strain>
    </source>
</reference>
<dbReference type="PANTHER" id="PTHR23133">
    <property type="entry name" value="IMIDAZOLEGLYCEROL-PHOSPHATE DEHYDRATASE HIS7"/>
    <property type="match status" value="1"/>
</dbReference>
<evidence type="ECO:0000256" key="6">
    <source>
        <dbReference type="HAMAP-Rule" id="MF_00076"/>
    </source>
</evidence>
<gene>
    <name evidence="6 8" type="primary">hisB</name>
    <name evidence="8" type="ORF">U472_09160</name>
</gene>
<name>A0A1C0A7E6_9FIRM</name>
<accession>A0A1C0A7E6</accession>
<evidence type="ECO:0000256" key="5">
    <source>
        <dbReference type="ARBA" id="ARBA00023239"/>
    </source>
</evidence>
<keyword evidence="9" id="KW-1185">Reference proteome</keyword>
<dbReference type="InterPro" id="IPR000807">
    <property type="entry name" value="ImidazoleglycerolP_deHydtase"/>
</dbReference>
<dbReference type="PROSITE" id="PS00955">
    <property type="entry name" value="IGP_DEHYDRATASE_2"/>
    <property type="match status" value="1"/>
</dbReference>
<dbReference type="NCBIfam" id="NF002115">
    <property type="entry name" value="PRK00951.2-5"/>
    <property type="match status" value="1"/>
</dbReference>
<keyword evidence="3 6" id="KW-0028">Amino-acid biosynthesis</keyword>
<dbReference type="NCBIfam" id="NF002111">
    <property type="entry name" value="PRK00951.2-1"/>
    <property type="match status" value="1"/>
</dbReference>
<evidence type="ECO:0000313" key="9">
    <source>
        <dbReference type="Proteomes" id="UP000093514"/>
    </source>
</evidence>
<dbReference type="Gene3D" id="3.30.230.40">
    <property type="entry name" value="Imidazole glycerol phosphate dehydratase, domain 1"/>
    <property type="match status" value="2"/>
</dbReference>
<comment type="pathway">
    <text evidence="1 6 7">Amino-acid biosynthesis; L-histidine biosynthesis; L-histidine from 5-phospho-alpha-D-ribose 1-diphosphate: step 6/9.</text>
</comment>
<dbReference type="UniPathway" id="UPA00031">
    <property type="reaction ID" value="UER00011"/>
</dbReference>
<dbReference type="SUPFAM" id="SSF54211">
    <property type="entry name" value="Ribosomal protein S5 domain 2-like"/>
    <property type="match status" value="2"/>
</dbReference>
<dbReference type="HAMAP" id="MF_00076">
    <property type="entry name" value="HisB"/>
    <property type="match status" value="1"/>
</dbReference>
<dbReference type="OrthoDB" id="9790411at2"/>
<reference evidence="8 9" key="2">
    <citation type="submission" date="2016-08" db="EMBL/GenBank/DDBJ databases">
        <title>Orenia metallireducens sp. nov. strain Z6, a Novel Metal-reducing Firmicute from the Deep Subsurface.</title>
        <authorList>
            <person name="Maxim B.I."/>
            <person name="Kenneth K."/>
            <person name="Flynn T.M."/>
            <person name="Oloughlin E.J."/>
            <person name="Locke R.A."/>
            <person name="Weber J.R."/>
            <person name="Egan S.M."/>
            <person name="Mackie R.I."/>
            <person name="Cann I.K."/>
        </authorList>
    </citation>
    <scope>NUCLEOTIDE SEQUENCE [LARGE SCALE GENOMIC DNA]</scope>
    <source>
        <strain evidence="8 9">Z6</strain>
    </source>
</reference>